<dbReference type="Pfam" id="PF04844">
    <property type="entry name" value="Ovate"/>
    <property type="match status" value="1"/>
</dbReference>
<evidence type="ECO:0000256" key="2">
    <source>
        <dbReference type="ARBA" id="ARBA00022491"/>
    </source>
</evidence>
<keyword evidence="2 6" id="KW-0678">Repressor</keyword>
<feature type="domain" description="OVATE" evidence="8">
    <location>
        <begin position="357"/>
        <end position="416"/>
    </location>
</feature>
<gene>
    <name evidence="9" type="ORF">VNO80_29898</name>
</gene>
<accession>A0AAN9LC76</accession>
<dbReference type="Proteomes" id="UP001374584">
    <property type="component" value="Unassembled WGS sequence"/>
</dbReference>
<protein>
    <recommendedName>
        <fullName evidence="6">Transcription repressor</fullName>
    </recommendedName>
    <alternativeName>
        <fullName evidence="6">Ovate family protein</fullName>
    </alternativeName>
</protein>
<evidence type="ECO:0000256" key="1">
    <source>
        <dbReference type="ARBA" id="ARBA00004123"/>
    </source>
</evidence>
<evidence type="ECO:0000256" key="4">
    <source>
        <dbReference type="ARBA" id="ARBA00023163"/>
    </source>
</evidence>
<feature type="region of interest" description="Disordered" evidence="7">
    <location>
        <begin position="288"/>
        <end position="309"/>
    </location>
</feature>
<evidence type="ECO:0000313" key="9">
    <source>
        <dbReference type="EMBL" id="KAK7333134.1"/>
    </source>
</evidence>
<comment type="caution">
    <text evidence="9">The sequence shown here is derived from an EMBL/GenBank/DDBJ whole genome shotgun (WGS) entry which is preliminary data.</text>
</comment>
<dbReference type="PANTHER" id="PTHR33057:SF128">
    <property type="entry name" value="TRANSCRIPTION REPRESSOR OFP3"/>
    <property type="match status" value="1"/>
</dbReference>
<dbReference type="GO" id="GO:0045892">
    <property type="term" value="P:negative regulation of DNA-templated transcription"/>
    <property type="evidence" value="ECO:0007669"/>
    <property type="project" value="UniProtKB-UniRule"/>
</dbReference>
<proteinExistence type="predicted"/>
<evidence type="ECO:0000256" key="3">
    <source>
        <dbReference type="ARBA" id="ARBA00023015"/>
    </source>
</evidence>
<comment type="subcellular location">
    <subcellularLocation>
        <location evidence="1 6">Nucleus</location>
    </subcellularLocation>
</comment>
<dbReference type="InterPro" id="IPR025830">
    <property type="entry name" value="DNA_bnd_dom_ovate"/>
</dbReference>
<dbReference type="Pfam" id="PF13724">
    <property type="entry name" value="DNA_binding_2"/>
    <property type="match status" value="1"/>
</dbReference>
<dbReference type="GO" id="GO:0005634">
    <property type="term" value="C:nucleus"/>
    <property type="evidence" value="ECO:0007669"/>
    <property type="project" value="UniProtKB-SubCell"/>
</dbReference>
<name>A0AAN9LC76_PHACN</name>
<keyword evidence="3 6" id="KW-0805">Transcription regulation</keyword>
<dbReference type="PANTHER" id="PTHR33057">
    <property type="entry name" value="TRANSCRIPTION REPRESSOR OFP7-RELATED"/>
    <property type="match status" value="1"/>
</dbReference>
<keyword evidence="4 6" id="KW-0804">Transcription</keyword>
<keyword evidence="10" id="KW-1185">Reference proteome</keyword>
<dbReference type="InterPro" id="IPR038933">
    <property type="entry name" value="Ovate"/>
</dbReference>
<evidence type="ECO:0000313" key="10">
    <source>
        <dbReference type="Proteomes" id="UP001374584"/>
    </source>
</evidence>
<keyword evidence="5 6" id="KW-0539">Nucleus</keyword>
<organism evidence="9 10">
    <name type="scientific">Phaseolus coccineus</name>
    <name type="common">Scarlet runner bean</name>
    <name type="synonym">Phaseolus multiflorus</name>
    <dbReference type="NCBI Taxonomy" id="3886"/>
    <lineage>
        <taxon>Eukaryota</taxon>
        <taxon>Viridiplantae</taxon>
        <taxon>Streptophyta</taxon>
        <taxon>Embryophyta</taxon>
        <taxon>Tracheophyta</taxon>
        <taxon>Spermatophyta</taxon>
        <taxon>Magnoliopsida</taxon>
        <taxon>eudicotyledons</taxon>
        <taxon>Gunneridae</taxon>
        <taxon>Pentapetalae</taxon>
        <taxon>rosids</taxon>
        <taxon>fabids</taxon>
        <taxon>Fabales</taxon>
        <taxon>Fabaceae</taxon>
        <taxon>Papilionoideae</taxon>
        <taxon>50 kb inversion clade</taxon>
        <taxon>NPAAA clade</taxon>
        <taxon>indigoferoid/millettioid clade</taxon>
        <taxon>Phaseoleae</taxon>
        <taxon>Phaseolus</taxon>
    </lineage>
</organism>
<dbReference type="EMBL" id="JAYMYR010000011">
    <property type="protein sequence ID" value="KAK7333134.1"/>
    <property type="molecule type" value="Genomic_DNA"/>
</dbReference>
<evidence type="ECO:0000256" key="6">
    <source>
        <dbReference type="RuleBase" id="RU367028"/>
    </source>
</evidence>
<evidence type="ECO:0000256" key="5">
    <source>
        <dbReference type="ARBA" id="ARBA00023242"/>
    </source>
</evidence>
<dbReference type="InterPro" id="IPR006458">
    <property type="entry name" value="Ovate_C"/>
</dbReference>
<evidence type="ECO:0000259" key="8">
    <source>
        <dbReference type="PROSITE" id="PS51754"/>
    </source>
</evidence>
<dbReference type="PROSITE" id="PS51754">
    <property type="entry name" value="OVATE"/>
    <property type="match status" value="1"/>
</dbReference>
<sequence length="422" mass="48039">MSCYIYGLFLWILRQYEEKKQKLNAAVIYRATDLCMFAGRNDEKKFRLSDMMPNAWFYKLKDMSKSRKKNGPHVMKNKVITSPTTSQRSQPRYSHCFSIEPNIAGKLYNSPIYTKHSDNIFIDSPRRSSKRRTKRKTIYKPSPTVVSSPVIESFSCHSTNWIKPNQPQSPDYYLSSSESSSESNFHEYVSSESECDKFTIPDLLNGVASECSCRVSSSTNDIIIDMKNEPFTGNCENLDGFDTISQLGLPPILTKPVKFDDKVIEAIELRRSTKFDEVKSHQSLAVKVSKEESSRTKRERKTSPVSRISSANSTGIRLRVNSPKLASKKVQAYARRSVSSKAGKASVDTGFPEGFAVVKSSLDPQRDFRESMVEMIVENNIRASKDLENLLACYLSLNSREYHDLIVKAFEQIWYDMALLGM</sequence>
<reference evidence="9 10" key="1">
    <citation type="submission" date="2024-01" db="EMBL/GenBank/DDBJ databases">
        <title>The genomes of 5 underutilized Papilionoideae crops provide insights into root nodulation and disease resistanc.</title>
        <authorList>
            <person name="Jiang F."/>
        </authorList>
    </citation>
    <scope>NUCLEOTIDE SEQUENCE [LARGE SCALE GENOMIC DNA]</scope>
    <source>
        <strain evidence="9">JINMINGXINNONG_FW02</strain>
        <tissue evidence="9">Leaves</tissue>
    </source>
</reference>
<dbReference type="AlphaFoldDB" id="A0AAN9LC76"/>
<comment type="function">
    <text evidence="6">Transcriptional repressor that regulates multiple aspects of plant growth and development.</text>
</comment>
<dbReference type="GO" id="GO:0003677">
    <property type="term" value="F:DNA binding"/>
    <property type="evidence" value="ECO:0007669"/>
    <property type="project" value="InterPro"/>
</dbReference>
<dbReference type="NCBIfam" id="TIGR01568">
    <property type="entry name" value="A_thal_3678"/>
    <property type="match status" value="1"/>
</dbReference>
<evidence type="ECO:0000256" key="7">
    <source>
        <dbReference type="SAM" id="MobiDB-lite"/>
    </source>
</evidence>